<dbReference type="Proteomes" id="UP001229244">
    <property type="component" value="Unassembled WGS sequence"/>
</dbReference>
<dbReference type="Gene3D" id="3.40.50.300">
    <property type="entry name" value="P-loop containing nucleotide triphosphate hydrolases"/>
    <property type="match status" value="1"/>
</dbReference>
<dbReference type="RefSeq" id="WP_306884862.1">
    <property type="nucleotide sequence ID" value="NZ_JAUSUL010000001.1"/>
</dbReference>
<dbReference type="EMBL" id="JAUSUL010000001">
    <property type="protein sequence ID" value="MDQ0315068.1"/>
    <property type="molecule type" value="Genomic_DNA"/>
</dbReference>
<proteinExistence type="predicted"/>
<organism evidence="1 2">
    <name type="scientific">Amorphus orientalis</name>
    <dbReference type="NCBI Taxonomy" id="649198"/>
    <lineage>
        <taxon>Bacteria</taxon>
        <taxon>Pseudomonadati</taxon>
        <taxon>Pseudomonadota</taxon>
        <taxon>Alphaproteobacteria</taxon>
        <taxon>Hyphomicrobiales</taxon>
        <taxon>Amorphaceae</taxon>
        <taxon>Amorphus</taxon>
    </lineage>
</organism>
<dbReference type="PANTHER" id="PTHR37807:SF3">
    <property type="entry name" value="OS07G0160300 PROTEIN"/>
    <property type="match status" value="1"/>
</dbReference>
<keyword evidence="1" id="KW-0808">Transferase</keyword>
<gene>
    <name evidence="1" type="ORF">J2S73_001505</name>
</gene>
<sequence>MSDVPVLIALSGLPGVGKSTVAAALVRRTGAVHLRVDSVEAALKRSALAIDPAEDAGYLALAAVARDNLALGHTVIADTVNPVAASRMLWADTARAAGAICLDVELVCSDRAEHRRRVEGRTSDIPGLALPDWARVTGRDYEPRTDDRLMLDTAILSPADAVARIVAALAA</sequence>
<dbReference type="GO" id="GO:0016301">
    <property type="term" value="F:kinase activity"/>
    <property type="evidence" value="ECO:0007669"/>
    <property type="project" value="UniProtKB-KW"/>
</dbReference>
<keyword evidence="1" id="KW-0418">Kinase</keyword>
<protein>
    <submittedName>
        <fullName evidence="1">Kinase</fullName>
    </submittedName>
</protein>
<dbReference type="InterPro" id="IPR027417">
    <property type="entry name" value="P-loop_NTPase"/>
</dbReference>
<dbReference type="AlphaFoldDB" id="A0AAE3VN10"/>
<name>A0AAE3VN10_9HYPH</name>
<keyword evidence="2" id="KW-1185">Reference proteome</keyword>
<dbReference type="Pfam" id="PF13671">
    <property type="entry name" value="AAA_33"/>
    <property type="match status" value="1"/>
</dbReference>
<comment type="caution">
    <text evidence="1">The sequence shown here is derived from an EMBL/GenBank/DDBJ whole genome shotgun (WGS) entry which is preliminary data.</text>
</comment>
<reference evidence="1" key="1">
    <citation type="submission" date="2023-07" db="EMBL/GenBank/DDBJ databases">
        <title>Genomic Encyclopedia of Type Strains, Phase IV (KMG-IV): sequencing the most valuable type-strain genomes for metagenomic binning, comparative biology and taxonomic classification.</title>
        <authorList>
            <person name="Goeker M."/>
        </authorList>
    </citation>
    <scope>NUCLEOTIDE SEQUENCE</scope>
    <source>
        <strain evidence="1">DSM 21202</strain>
    </source>
</reference>
<evidence type="ECO:0000313" key="2">
    <source>
        <dbReference type="Proteomes" id="UP001229244"/>
    </source>
</evidence>
<accession>A0AAE3VN10</accession>
<evidence type="ECO:0000313" key="1">
    <source>
        <dbReference type="EMBL" id="MDQ0315068.1"/>
    </source>
</evidence>
<dbReference type="SUPFAM" id="SSF52540">
    <property type="entry name" value="P-loop containing nucleoside triphosphate hydrolases"/>
    <property type="match status" value="1"/>
</dbReference>
<dbReference type="PANTHER" id="PTHR37807">
    <property type="entry name" value="OS07G0160300 PROTEIN"/>
    <property type="match status" value="1"/>
</dbReference>